<organism evidence="1 2">
    <name type="scientific">Pleurodeles waltl</name>
    <name type="common">Iberian ribbed newt</name>
    <dbReference type="NCBI Taxonomy" id="8319"/>
    <lineage>
        <taxon>Eukaryota</taxon>
        <taxon>Metazoa</taxon>
        <taxon>Chordata</taxon>
        <taxon>Craniata</taxon>
        <taxon>Vertebrata</taxon>
        <taxon>Euteleostomi</taxon>
        <taxon>Amphibia</taxon>
        <taxon>Batrachia</taxon>
        <taxon>Caudata</taxon>
        <taxon>Salamandroidea</taxon>
        <taxon>Salamandridae</taxon>
        <taxon>Pleurodelinae</taxon>
        <taxon>Pleurodeles</taxon>
    </lineage>
</organism>
<dbReference type="EMBL" id="JANPWB010000009">
    <property type="protein sequence ID" value="KAJ1153352.1"/>
    <property type="molecule type" value="Genomic_DNA"/>
</dbReference>
<evidence type="ECO:0000313" key="2">
    <source>
        <dbReference type="Proteomes" id="UP001066276"/>
    </source>
</evidence>
<accession>A0AAV7RNM5</accession>
<name>A0AAV7RNM5_PLEWA</name>
<evidence type="ECO:0000313" key="1">
    <source>
        <dbReference type="EMBL" id="KAJ1153352.1"/>
    </source>
</evidence>
<comment type="caution">
    <text evidence="1">The sequence shown here is derived from an EMBL/GenBank/DDBJ whole genome shotgun (WGS) entry which is preliminary data.</text>
</comment>
<protein>
    <submittedName>
        <fullName evidence="1">Uncharacterized protein</fullName>
    </submittedName>
</protein>
<dbReference type="Proteomes" id="UP001066276">
    <property type="component" value="Chromosome 5"/>
</dbReference>
<gene>
    <name evidence="1" type="ORF">NDU88_006113</name>
</gene>
<proteinExistence type="predicted"/>
<reference evidence="1" key="1">
    <citation type="journal article" date="2022" name="bioRxiv">
        <title>Sequencing and chromosome-scale assembly of the giantPleurodeles waltlgenome.</title>
        <authorList>
            <person name="Brown T."/>
            <person name="Elewa A."/>
            <person name="Iarovenko S."/>
            <person name="Subramanian E."/>
            <person name="Araus A.J."/>
            <person name="Petzold A."/>
            <person name="Susuki M."/>
            <person name="Suzuki K.-i.T."/>
            <person name="Hayashi T."/>
            <person name="Toyoda A."/>
            <person name="Oliveira C."/>
            <person name="Osipova E."/>
            <person name="Leigh N.D."/>
            <person name="Simon A."/>
            <person name="Yun M.H."/>
        </authorList>
    </citation>
    <scope>NUCLEOTIDE SEQUENCE</scope>
    <source>
        <strain evidence="1">20211129_DDA</strain>
        <tissue evidence="1">Liver</tissue>
    </source>
</reference>
<sequence>MASGTSVSELPPLRLDPALILGHLGRLASPHNAGRRPDPGAQCSPILEPQLLAFEIAASGLSQAAWSMADRCCGDAAAGCTLHTLSTLLLGVAPPRGKLQVCRPLGWGVRSSFFGLARCWTLEREMERRSGLLLDGSGQAVGRL</sequence>
<keyword evidence="2" id="KW-1185">Reference proteome</keyword>
<dbReference type="AlphaFoldDB" id="A0AAV7RNM5"/>